<feature type="chain" id="PRO_5046964771" evidence="2">
    <location>
        <begin position="23"/>
        <end position="245"/>
    </location>
</feature>
<evidence type="ECO:0000313" key="3">
    <source>
        <dbReference type="EMBL" id="GAA1422223.1"/>
    </source>
</evidence>
<evidence type="ECO:0000256" key="1">
    <source>
        <dbReference type="SAM" id="MobiDB-lite"/>
    </source>
</evidence>
<gene>
    <name evidence="3" type="ORF">GCM10009640_14600</name>
</gene>
<reference evidence="4" key="1">
    <citation type="journal article" date="2019" name="Int. J. Syst. Evol. Microbiol.">
        <title>The Global Catalogue of Microorganisms (GCM) 10K type strain sequencing project: providing services to taxonomists for standard genome sequencing and annotation.</title>
        <authorList>
            <consortium name="The Broad Institute Genomics Platform"/>
            <consortium name="The Broad Institute Genome Sequencing Center for Infectious Disease"/>
            <person name="Wu L."/>
            <person name="Ma J."/>
        </authorList>
    </citation>
    <scope>NUCLEOTIDE SEQUENCE [LARGE SCALE GENOMIC DNA]</scope>
    <source>
        <strain evidence="4">JCM 12398</strain>
    </source>
</reference>
<sequence length="245" mass="24534">MTSPARLLAPIALAIAASALVACSGGTPAPDPQPSIPPGITAPPPTAPATPTPTVESSLPAEIAGVDTSDWQQIPVPSGAATFRIPQGWTVSEAAGGLDIVREDGERQLGYAEDVTAGDGSCVDGAGAPVAWRTAVLDRQDVALEGTTGTAFGAAALQLGDQWIVSVGLRPAADAQTPRCPIENIITTPNGAISFGSEVNVTGTGPGAPWAVASVAAAQEYLGTPEYATIRAILMSLELLGPPAP</sequence>
<dbReference type="EMBL" id="BAAAKK010000004">
    <property type="protein sequence ID" value="GAA1422223.1"/>
    <property type="molecule type" value="Genomic_DNA"/>
</dbReference>
<protein>
    <submittedName>
        <fullName evidence="3">Uncharacterized protein</fullName>
    </submittedName>
</protein>
<dbReference type="Proteomes" id="UP001501266">
    <property type="component" value="Unassembled WGS sequence"/>
</dbReference>
<organism evidence="3 4">
    <name type="scientific">Agrococcus citreus</name>
    <dbReference type="NCBI Taxonomy" id="84643"/>
    <lineage>
        <taxon>Bacteria</taxon>
        <taxon>Bacillati</taxon>
        <taxon>Actinomycetota</taxon>
        <taxon>Actinomycetes</taxon>
        <taxon>Micrococcales</taxon>
        <taxon>Microbacteriaceae</taxon>
        <taxon>Agrococcus</taxon>
    </lineage>
</organism>
<dbReference type="PROSITE" id="PS51257">
    <property type="entry name" value="PROKAR_LIPOPROTEIN"/>
    <property type="match status" value="1"/>
</dbReference>
<keyword evidence="4" id="KW-1185">Reference proteome</keyword>
<proteinExistence type="predicted"/>
<evidence type="ECO:0000256" key="2">
    <source>
        <dbReference type="SAM" id="SignalP"/>
    </source>
</evidence>
<accession>A0ABP4JK69</accession>
<feature type="compositionally biased region" description="Pro residues" evidence="1">
    <location>
        <begin position="29"/>
        <end position="51"/>
    </location>
</feature>
<feature type="region of interest" description="Disordered" evidence="1">
    <location>
        <begin position="26"/>
        <end position="56"/>
    </location>
</feature>
<keyword evidence="2" id="KW-0732">Signal</keyword>
<feature type="signal peptide" evidence="2">
    <location>
        <begin position="1"/>
        <end position="22"/>
    </location>
</feature>
<evidence type="ECO:0000313" key="4">
    <source>
        <dbReference type="Proteomes" id="UP001501266"/>
    </source>
</evidence>
<comment type="caution">
    <text evidence="3">The sequence shown here is derived from an EMBL/GenBank/DDBJ whole genome shotgun (WGS) entry which is preliminary data.</text>
</comment>
<name>A0ABP4JK69_9MICO</name>
<dbReference type="RefSeq" id="WP_343918937.1">
    <property type="nucleotide sequence ID" value="NZ_BAAAKK010000004.1"/>
</dbReference>